<dbReference type="Gene3D" id="3.60.10.10">
    <property type="entry name" value="Endonuclease/exonuclease/phosphatase"/>
    <property type="match status" value="1"/>
</dbReference>
<dbReference type="InterPro" id="IPR036691">
    <property type="entry name" value="Endo/exonu/phosph_ase_sf"/>
</dbReference>
<name>A0A8J2QW90_9NEOP</name>
<evidence type="ECO:0000256" key="1">
    <source>
        <dbReference type="SAM" id="MobiDB-lite"/>
    </source>
</evidence>
<organism evidence="2 3">
    <name type="scientific">Danaus chrysippus</name>
    <name type="common">African queen</name>
    <dbReference type="NCBI Taxonomy" id="151541"/>
    <lineage>
        <taxon>Eukaryota</taxon>
        <taxon>Metazoa</taxon>
        <taxon>Ecdysozoa</taxon>
        <taxon>Arthropoda</taxon>
        <taxon>Hexapoda</taxon>
        <taxon>Insecta</taxon>
        <taxon>Pterygota</taxon>
        <taxon>Neoptera</taxon>
        <taxon>Endopterygota</taxon>
        <taxon>Lepidoptera</taxon>
        <taxon>Glossata</taxon>
        <taxon>Ditrysia</taxon>
        <taxon>Papilionoidea</taxon>
        <taxon>Nymphalidae</taxon>
        <taxon>Danainae</taxon>
        <taxon>Danaini</taxon>
        <taxon>Danaina</taxon>
        <taxon>Danaus</taxon>
        <taxon>Anosia</taxon>
    </lineage>
</organism>
<dbReference type="AlphaFoldDB" id="A0A8J2QW90"/>
<reference evidence="2" key="1">
    <citation type="submission" date="2021-09" db="EMBL/GenBank/DDBJ databases">
        <authorList>
            <person name="Martin H S."/>
        </authorList>
    </citation>
    <scope>NUCLEOTIDE SEQUENCE</scope>
</reference>
<keyword evidence="3" id="KW-1185">Reference proteome</keyword>
<gene>
    <name evidence="2" type="ORF">DCHRY22_LOCUS10880</name>
</gene>
<feature type="region of interest" description="Disordered" evidence="1">
    <location>
        <begin position="53"/>
        <end position="84"/>
    </location>
</feature>
<protein>
    <submittedName>
        <fullName evidence="2">(African queen) hypothetical protein</fullName>
    </submittedName>
</protein>
<dbReference type="SUPFAM" id="SSF56219">
    <property type="entry name" value="DNase I-like"/>
    <property type="match status" value="1"/>
</dbReference>
<dbReference type="OrthoDB" id="416454at2759"/>
<dbReference type="Proteomes" id="UP000789524">
    <property type="component" value="Unassembled WGS sequence"/>
</dbReference>
<evidence type="ECO:0000313" key="2">
    <source>
        <dbReference type="EMBL" id="CAG9574371.1"/>
    </source>
</evidence>
<dbReference type="EMBL" id="CAKASE010000072">
    <property type="protein sequence ID" value="CAG9574371.1"/>
    <property type="molecule type" value="Genomic_DNA"/>
</dbReference>
<accession>A0A8J2QW90</accession>
<comment type="caution">
    <text evidence="2">The sequence shown here is derived from an EMBL/GenBank/DDBJ whole genome shotgun (WGS) entry which is preliminary data.</text>
</comment>
<sequence length="107" mass="11924">MTNTKYLMVGLFNAGSLGTRHKELLAAMIDVNVDLIAINETWIREGEEEHAPAIPGHQFRHNPRSLEIKGGRGGGVGFSEKTTEEDARVMRKIAADCDQRKEEHEPV</sequence>
<proteinExistence type="predicted"/>
<evidence type="ECO:0000313" key="3">
    <source>
        <dbReference type="Proteomes" id="UP000789524"/>
    </source>
</evidence>